<accession>A0ABP6QM87</accession>
<evidence type="ECO:0000313" key="2">
    <source>
        <dbReference type="Proteomes" id="UP001501237"/>
    </source>
</evidence>
<name>A0ABP6QM87_9ACTN</name>
<protein>
    <submittedName>
        <fullName evidence="1">Uncharacterized protein</fullName>
    </submittedName>
</protein>
<reference evidence="2" key="1">
    <citation type="journal article" date="2019" name="Int. J. Syst. Evol. Microbiol.">
        <title>The Global Catalogue of Microorganisms (GCM) 10K type strain sequencing project: providing services to taxonomists for standard genome sequencing and annotation.</title>
        <authorList>
            <consortium name="The Broad Institute Genomics Platform"/>
            <consortium name="The Broad Institute Genome Sequencing Center for Infectious Disease"/>
            <person name="Wu L."/>
            <person name="Ma J."/>
        </authorList>
    </citation>
    <scope>NUCLEOTIDE SEQUENCE [LARGE SCALE GENOMIC DNA]</scope>
    <source>
        <strain evidence="2">JCM 9377</strain>
    </source>
</reference>
<dbReference type="Proteomes" id="UP001501237">
    <property type="component" value="Unassembled WGS sequence"/>
</dbReference>
<sequence length="99" mass="10284">MTTASAVEASVGAGGGAALCAFRGELEVGQTAAQAEAPTASAPAPNRNRRLSVKGALQWGIRGDREETLPTLQALGIPNLPRQLMLVSRSCSHVRLIPH</sequence>
<comment type="caution">
    <text evidence="1">The sequence shown here is derived from an EMBL/GenBank/DDBJ whole genome shotgun (WGS) entry which is preliminary data.</text>
</comment>
<dbReference type="EMBL" id="BAAAUV010000036">
    <property type="protein sequence ID" value="GAA3238746.1"/>
    <property type="molecule type" value="Genomic_DNA"/>
</dbReference>
<evidence type="ECO:0000313" key="1">
    <source>
        <dbReference type="EMBL" id="GAA3238746.1"/>
    </source>
</evidence>
<keyword evidence="2" id="KW-1185">Reference proteome</keyword>
<organism evidence="1 2">
    <name type="scientific">Actinocorallia longicatena</name>
    <dbReference type="NCBI Taxonomy" id="111803"/>
    <lineage>
        <taxon>Bacteria</taxon>
        <taxon>Bacillati</taxon>
        <taxon>Actinomycetota</taxon>
        <taxon>Actinomycetes</taxon>
        <taxon>Streptosporangiales</taxon>
        <taxon>Thermomonosporaceae</taxon>
        <taxon>Actinocorallia</taxon>
    </lineage>
</organism>
<gene>
    <name evidence="1" type="ORF">GCM10010468_74460</name>
</gene>
<proteinExistence type="predicted"/>